<evidence type="ECO:0000313" key="14">
    <source>
        <dbReference type="EMBL" id="GGD40879.1"/>
    </source>
</evidence>
<dbReference type="CDD" id="cd04590">
    <property type="entry name" value="CBS_pair_CorC_HlyC_assoc"/>
    <property type="match status" value="1"/>
</dbReference>
<dbReference type="Pfam" id="PF01595">
    <property type="entry name" value="CNNM"/>
    <property type="match status" value="1"/>
</dbReference>
<reference evidence="14 15" key="1">
    <citation type="journal article" date="2014" name="Int. J. Syst. Evol. Microbiol.">
        <title>Complete genome sequence of Corynebacterium casei LMG S-19264T (=DSM 44701T), isolated from a smear-ripened cheese.</title>
        <authorList>
            <consortium name="US DOE Joint Genome Institute (JGI-PGF)"/>
            <person name="Walter F."/>
            <person name="Albersmeier A."/>
            <person name="Kalinowski J."/>
            <person name="Ruckert C."/>
        </authorList>
    </citation>
    <scope>NUCLEOTIDE SEQUENCE [LARGE SCALE GENOMIC DNA]</scope>
    <source>
        <strain evidence="14 15">CGMCC 1.15358</strain>
    </source>
</reference>
<keyword evidence="15" id="KW-1185">Reference proteome</keyword>
<dbReference type="Pfam" id="PF03471">
    <property type="entry name" value="CorC_HlyC"/>
    <property type="match status" value="1"/>
</dbReference>
<protein>
    <submittedName>
        <fullName evidence="14">DNA-binding protein</fullName>
    </submittedName>
</protein>
<evidence type="ECO:0000256" key="1">
    <source>
        <dbReference type="ARBA" id="ARBA00004651"/>
    </source>
</evidence>
<organism evidence="14 15">
    <name type="scientific">Croceicoccus pelagius</name>
    <dbReference type="NCBI Taxonomy" id="1703341"/>
    <lineage>
        <taxon>Bacteria</taxon>
        <taxon>Pseudomonadati</taxon>
        <taxon>Pseudomonadota</taxon>
        <taxon>Alphaproteobacteria</taxon>
        <taxon>Sphingomonadales</taxon>
        <taxon>Erythrobacteraceae</taxon>
        <taxon>Croceicoccus</taxon>
    </lineage>
</organism>
<evidence type="ECO:0000256" key="4">
    <source>
        <dbReference type="ARBA" id="ARBA00022692"/>
    </source>
</evidence>
<keyword evidence="5" id="KW-0677">Repeat</keyword>
<dbReference type="InterPro" id="IPR051676">
    <property type="entry name" value="UPF0053_domain"/>
</dbReference>
<name>A0A916YD87_9SPHN</name>
<proteinExistence type="inferred from homology"/>
<keyword evidence="8 10" id="KW-0472">Membrane</keyword>
<feature type="domain" description="CNNM transmembrane" evidence="13">
    <location>
        <begin position="1"/>
        <end position="202"/>
    </location>
</feature>
<dbReference type="Gene3D" id="3.30.465.10">
    <property type="match status" value="1"/>
</dbReference>
<dbReference type="EMBL" id="BMIO01000004">
    <property type="protein sequence ID" value="GGD40879.1"/>
    <property type="molecule type" value="Genomic_DNA"/>
</dbReference>
<dbReference type="RefSeq" id="WP_066766785.1">
    <property type="nucleotide sequence ID" value="NZ_BMIO01000004.1"/>
</dbReference>
<dbReference type="SUPFAM" id="SSF54631">
    <property type="entry name" value="CBS-domain pair"/>
    <property type="match status" value="1"/>
</dbReference>
<dbReference type="SUPFAM" id="SSF56176">
    <property type="entry name" value="FAD-binding/transporter-associated domain-like"/>
    <property type="match status" value="1"/>
</dbReference>
<evidence type="ECO:0000256" key="3">
    <source>
        <dbReference type="ARBA" id="ARBA00022475"/>
    </source>
</evidence>
<evidence type="ECO:0000256" key="11">
    <source>
        <dbReference type="SAM" id="Phobius"/>
    </source>
</evidence>
<dbReference type="GO" id="GO:0003677">
    <property type="term" value="F:DNA binding"/>
    <property type="evidence" value="ECO:0007669"/>
    <property type="project" value="UniProtKB-KW"/>
</dbReference>
<keyword evidence="6 10" id="KW-1133">Transmembrane helix</keyword>
<dbReference type="InterPro" id="IPR002550">
    <property type="entry name" value="CNNM"/>
</dbReference>
<evidence type="ECO:0000256" key="2">
    <source>
        <dbReference type="ARBA" id="ARBA00006446"/>
    </source>
</evidence>
<dbReference type="OrthoDB" id="9805314at2"/>
<evidence type="ECO:0000256" key="9">
    <source>
        <dbReference type="PROSITE-ProRule" id="PRU00703"/>
    </source>
</evidence>
<dbReference type="InterPro" id="IPR016169">
    <property type="entry name" value="FAD-bd_PCMH_sub2"/>
</dbReference>
<sequence>MSPFPWTDVLIIAGLILLNGLFSLSELAIVSSRPARLRHMAEDGSKRAKVALELIADSGKFLSTVQIGITLIGIIAGAYSGASLGEPVGQRLALLGLEEDTAQTAGFALVIVLTTYFSLVAGELAPKQIALRSREKIALIAAPPMKMLSKAAAPLVWLLDKSTSLLLRLIGIRKTGDAGMTAEELKLIMTEATRSGAIEEAERTIMAEVLKLAERPVRELMTPRTEIDWIERRASEADIRKVIASSPHSLLPVGHGSVENIIGVVKVRELLAALMKGRKPSVTRLMKKAEIIPDQIDALDALRIMRGGDVAMALVHDEYGHFEGIVTPADLLDALVGQFAAHSDDGDDPLIVEREDGSLLLSGALPVDRLTEGLGIEMPETREFATAAGYVLWVLKKLPVEGEYFIDQGWRIEIVDMDGRRIDKLLAMREKAASETDPDAA</sequence>
<feature type="transmembrane region" description="Helical" evidence="11">
    <location>
        <begin position="6"/>
        <end position="30"/>
    </location>
</feature>
<evidence type="ECO:0000256" key="8">
    <source>
        <dbReference type="ARBA" id="ARBA00023136"/>
    </source>
</evidence>
<dbReference type="PROSITE" id="PS51846">
    <property type="entry name" value="CNNM"/>
    <property type="match status" value="1"/>
</dbReference>
<feature type="transmembrane region" description="Helical" evidence="11">
    <location>
        <begin position="102"/>
        <end position="125"/>
    </location>
</feature>
<feature type="transmembrane region" description="Helical" evidence="11">
    <location>
        <begin position="61"/>
        <end position="82"/>
    </location>
</feature>
<dbReference type="GO" id="GO:0005886">
    <property type="term" value="C:plasma membrane"/>
    <property type="evidence" value="ECO:0007669"/>
    <property type="project" value="UniProtKB-SubCell"/>
</dbReference>
<dbReference type="AlphaFoldDB" id="A0A916YD87"/>
<evidence type="ECO:0000256" key="10">
    <source>
        <dbReference type="PROSITE-ProRule" id="PRU01193"/>
    </source>
</evidence>
<evidence type="ECO:0000256" key="7">
    <source>
        <dbReference type="ARBA" id="ARBA00023122"/>
    </source>
</evidence>
<feature type="transmembrane region" description="Helical" evidence="11">
    <location>
        <begin position="137"/>
        <end position="159"/>
    </location>
</feature>
<dbReference type="Gene3D" id="3.10.580.10">
    <property type="entry name" value="CBS-domain"/>
    <property type="match status" value="1"/>
</dbReference>
<dbReference type="GO" id="GO:0050660">
    <property type="term" value="F:flavin adenine dinucleotide binding"/>
    <property type="evidence" value="ECO:0007669"/>
    <property type="project" value="InterPro"/>
</dbReference>
<dbReference type="InterPro" id="IPR044751">
    <property type="entry name" value="Ion_transp-like_CBS"/>
</dbReference>
<dbReference type="PANTHER" id="PTHR43099:SF5">
    <property type="entry name" value="HLYC_CORC FAMILY TRANSPORTER"/>
    <property type="match status" value="1"/>
</dbReference>
<gene>
    <name evidence="14" type="ORF">GCM10010989_13710</name>
</gene>
<dbReference type="Proteomes" id="UP000598997">
    <property type="component" value="Unassembled WGS sequence"/>
</dbReference>
<accession>A0A916YD87</accession>
<dbReference type="Pfam" id="PF00571">
    <property type="entry name" value="CBS"/>
    <property type="match status" value="1"/>
</dbReference>
<evidence type="ECO:0000256" key="5">
    <source>
        <dbReference type="ARBA" id="ARBA00022737"/>
    </source>
</evidence>
<evidence type="ECO:0000256" key="6">
    <source>
        <dbReference type="ARBA" id="ARBA00022989"/>
    </source>
</evidence>
<evidence type="ECO:0000259" key="13">
    <source>
        <dbReference type="PROSITE" id="PS51846"/>
    </source>
</evidence>
<dbReference type="SMART" id="SM01091">
    <property type="entry name" value="CorC_HlyC"/>
    <property type="match status" value="1"/>
</dbReference>
<keyword evidence="7 9" id="KW-0129">CBS domain</keyword>
<dbReference type="PROSITE" id="PS51371">
    <property type="entry name" value="CBS"/>
    <property type="match status" value="1"/>
</dbReference>
<keyword evidence="3" id="KW-1003">Cell membrane</keyword>
<dbReference type="InterPro" id="IPR005170">
    <property type="entry name" value="Transptr-assoc_dom"/>
</dbReference>
<comment type="subcellular location">
    <subcellularLocation>
        <location evidence="1">Cell membrane</location>
        <topology evidence="1">Multi-pass membrane protein</topology>
    </subcellularLocation>
</comment>
<dbReference type="PANTHER" id="PTHR43099">
    <property type="entry name" value="UPF0053 PROTEIN YRKA"/>
    <property type="match status" value="1"/>
</dbReference>
<feature type="domain" description="CBS" evidence="12">
    <location>
        <begin position="285"/>
        <end position="341"/>
    </location>
</feature>
<keyword evidence="14" id="KW-0238">DNA-binding</keyword>
<evidence type="ECO:0000259" key="12">
    <source>
        <dbReference type="PROSITE" id="PS51371"/>
    </source>
</evidence>
<comment type="similarity">
    <text evidence="2">Belongs to the UPF0053 family. Hemolysin C subfamily.</text>
</comment>
<dbReference type="InterPro" id="IPR036318">
    <property type="entry name" value="FAD-bd_PCMH-like_sf"/>
</dbReference>
<keyword evidence="4 10" id="KW-0812">Transmembrane</keyword>
<dbReference type="InterPro" id="IPR000644">
    <property type="entry name" value="CBS_dom"/>
</dbReference>
<comment type="caution">
    <text evidence="14">The sequence shown here is derived from an EMBL/GenBank/DDBJ whole genome shotgun (WGS) entry which is preliminary data.</text>
</comment>
<dbReference type="InterPro" id="IPR046342">
    <property type="entry name" value="CBS_dom_sf"/>
</dbReference>
<evidence type="ECO:0000313" key="15">
    <source>
        <dbReference type="Proteomes" id="UP000598997"/>
    </source>
</evidence>